<feature type="region of interest" description="Disordered" evidence="7">
    <location>
        <begin position="1"/>
        <end position="72"/>
    </location>
</feature>
<dbReference type="InterPro" id="IPR036097">
    <property type="entry name" value="HisK_dim/P_sf"/>
</dbReference>
<gene>
    <name evidence="10" type="ORF">BCR35DRAFT_306686</name>
</gene>
<comment type="caution">
    <text evidence="10">The sequence shown here is derived from an EMBL/GenBank/DDBJ whole genome shotgun (WGS) entry which is preliminary data.</text>
</comment>
<feature type="region of interest" description="Disordered" evidence="7">
    <location>
        <begin position="884"/>
        <end position="908"/>
    </location>
</feature>
<keyword evidence="4" id="KW-0808">Transferase</keyword>
<dbReference type="GO" id="GO:0009927">
    <property type="term" value="F:histidine phosphotransfer kinase activity"/>
    <property type="evidence" value="ECO:0007669"/>
    <property type="project" value="TreeGrafter"/>
</dbReference>
<dbReference type="InterPro" id="IPR001789">
    <property type="entry name" value="Sig_transdc_resp-reg_receiver"/>
</dbReference>
<evidence type="ECO:0000259" key="9">
    <source>
        <dbReference type="PROSITE" id="PS50110"/>
    </source>
</evidence>
<feature type="domain" description="Response regulatory" evidence="9">
    <location>
        <begin position="1029"/>
        <end position="1154"/>
    </location>
</feature>
<dbReference type="Gene3D" id="3.30.450.40">
    <property type="match status" value="1"/>
</dbReference>
<dbReference type="Gene3D" id="1.10.287.130">
    <property type="match status" value="1"/>
</dbReference>
<dbReference type="CDD" id="cd17546">
    <property type="entry name" value="REC_hyHK_CKI1_RcsC-like"/>
    <property type="match status" value="1"/>
</dbReference>
<feature type="compositionally biased region" description="Low complexity" evidence="7">
    <location>
        <begin position="8"/>
        <end position="19"/>
    </location>
</feature>
<evidence type="ECO:0000256" key="4">
    <source>
        <dbReference type="ARBA" id="ARBA00022679"/>
    </source>
</evidence>
<comment type="catalytic activity">
    <reaction evidence="1">
        <text>ATP + protein L-histidine = ADP + protein N-phospho-L-histidine.</text>
        <dbReference type="EC" id="2.7.13.3"/>
    </reaction>
</comment>
<dbReference type="GO" id="GO:0005886">
    <property type="term" value="C:plasma membrane"/>
    <property type="evidence" value="ECO:0007669"/>
    <property type="project" value="TreeGrafter"/>
</dbReference>
<evidence type="ECO:0000256" key="3">
    <source>
        <dbReference type="ARBA" id="ARBA00022553"/>
    </source>
</evidence>
<protein>
    <recommendedName>
        <fullName evidence="2">histidine kinase</fullName>
        <ecNumber evidence="2">2.7.13.3</ecNumber>
    </recommendedName>
</protein>
<dbReference type="InterPro" id="IPR011006">
    <property type="entry name" value="CheY-like_superfamily"/>
</dbReference>
<dbReference type="EMBL" id="MCGR01000041">
    <property type="protein sequence ID" value="ORY74544.1"/>
    <property type="molecule type" value="Genomic_DNA"/>
</dbReference>
<evidence type="ECO:0000256" key="1">
    <source>
        <dbReference type="ARBA" id="ARBA00000085"/>
    </source>
</evidence>
<dbReference type="InterPro" id="IPR004358">
    <property type="entry name" value="Sig_transdc_His_kin-like_C"/>
</dbReference>
<evidence type="ECO:0000256" key="6">
    <source>
        <dbReference type="PROSITE-ProRule" id="PRU00169"/>
    </source>
</evidence>
<dbReference type="InParanoid" id="A0A1Y2ETA5"/>
<dbReference type="PANTHER" id="PTHR43047">
    <property type="entry name" value="TWO-COMPONENT HISTIDINE PROTEIN KINASE"/>
    <property type="match status" value="1"/>
</dbReference>
<dbReference type="AlphaFoldDB" id="A0A1Y2ETA5"/>
<dbReference type="SMART" id="SM00448">
    <property type="entry name" value="REC"/>
    <property type="match status" value="1"/>
</dbReference>
<accession>A0A1Y2ETA5</accession>
<dbReference type="STRING" id="106004.A0A1Y2ETA5"/>
<dbReference type="OrthoDB" id="60033at2759"/>
<proteinExistence type="predicted"/>
<evidence type="ECO:0000313" key="11">
    <source>
        <dbReference type="Proteomes" id="UP000193467"/>
    </source>
</evidence>
<dbReference type="PROSITE" id="PS50109">
    <property type="entry name" value="HIS_KIN"/>
    <property type="match status" value="1"/>
</dbReference>
<sequence length="1163" mass="126022">MTQPLPPSSSRSRPSSPAPRGEDLVFVHTSTNATSPIPSSRSSKSSSSFGSSSRGRPHSKGSSSSRNDNNRSFDDWMTAYAANKLGLRPDQVPAPPPAILAILEEEKETRSSSPASNDSGDVMYLYSNRSSHSVNSVHSEEPPSALDRFRQLGHLQAPAPPFEQERLKLASKFGLEQPRRRAALDSICKLAKRHFSMKTVVISLTFEDHQVLAGEVGWGGKEPGPDEPPRPLTLAPAMCTHALISAPDPTSPDSSTFIVGNANEDWRFSKNPYTTGMGGGLAYYAAANVMLEVDEKDQLEKDLPPSLPVGAICLIDDQPRDPAAFTDEDRSMLREFANMIARELTLGHEQRRRDAETRQSDFLGTFLNSALVLPDKAPATTAQTPSAPPQPNLHPSTPDNPRFPSVPGANASPATHAIFAPIIALGDSPTTTFALAAEKLHGLTDAESAAIFDLRSFRAPISQDSPELHAEAQQQRRRNASFSRDLGGQGKLYLMGSSGNVDWEGIAGKEQLLGVVNDALTEYDASATVIFDSSSRVQPLGAVLPPSVSSTICLPLFDVDGTPALLIILTSTVKHFTFIESDVRFSRNVGAITMGYLLRQRAEQADRAKLAFVSQISHELRTPLHGINSQVELIREFSTPGQLRRLAPLLDTAEVCLESLRDVLDDTLDFAKLTSSSTSEEERQRAHARAVTPTNLEQLLEDVSKATWVRKKRTDLVTADVGTPKDGSAQQPRTPSPQVDLILEVENRAAGWTGLFDLGATKRVLLNLLGNALKFTQHGHVKLSLRELPRPRCSAEENVTTIRLDIEDTGIGMSEDFLRNKLFTPFVQENSFANGAGLGMSICQTIVHRMGGEISVRSVHGQGTKISITLPVEMLAEDPQPPTPFTLSSTTTPTSSAFPTPGATNGNPPAPFRTRIISQELATIFNPGPAHLVLSSSPRSEIKALDFSQAVEAAAASKTLVRMPSARRPRRGSVLGRRGDQEDIVVEAAKLGYATVLAGEEGDPSGTKLAKEIAASMPKEKKEKVRKVRVLVADDNPIARNIFTKLFTVKGIPFEQAENGKEAVDLFKAAHAAGNPFHLVCTDVQMPVMDGLEAAWAIRQHESELDTPSRCRLIALTGLSNEEDLRNAADGPLDYWVVKGGKSMRAILEEIARLQQELDSADV</sequence>
<dbReference type="SMART" id="SM00388">
    <property type="entry name" value="HisKA"/>
    <property type="match status" value="1"/>
</dbReference>
<evidence type="ECO:0000256" key="2">
    <source>
        <dbReference type="ARBA" id="ARBA00012438"/>
    </source>
</evidence>
<dbReference type="SUPFAM" id="SSF47384">
    <property type="entry name" value="Homodimeric domain of signal transducing histidine kinase"/>
    <property type="match status" value="1"/>
</dbReference>
<feature type="domain" description="Histidine kinase" evidence="8">
    <location>
        <begin position="615"/>
        <end position="874"/>
    </location>
</feature>
<feature type="modified residue" description="4-aspartylphosphate" evidence="6">
    <location>
        <position position="1083"/>
    </location>
</feature>
<dbReference type="Gene3D" id="3.30.565.10">
    <property type="entry name" value="Histidine kinase-like ATPase, C-terminal domain"/>
    <property type="match status" value="1"/>
</dbReference>
<organism evidence="10 11">
    <name type="scientific">Leucosporidium creatinivorum</name>
    <dbReference type="NCBI Taxonomy" id="106004"/>
    <lineage>
        <taxon>Eukaryota</taxon>
        <taxon>Fungi</taxon>
        <taxon>Dikarya</taxon>
        <taxon>Basidiomycota</taxon>
        <taxon>Pucciniomycotina</taxon>
        <taxon>Microbotryomycetes</taxon>
        <taxon>Leucosporidiales</taxon>
        <taxon>Leucosporidium</taxon>
    </lineage>
</organism>
<dbReference type="EC" id="2.7.13.3" evidence="2"/>
<dbReference type="CDD" id="cd00082">
    <property type="entry name" value="HisKA"/>
    <property type="match status" value="1"/>
</dbReference>
<dbReference type="SUPFAM" id="SSF55874">
    <property type="entry name" value="ATPase domain of HSP90 chaperone/DNA topoisomerase II/histidine kinase"/>
    <property type="match status" value="1"/>
</dbReference>
<evidence type="ECO:0000256" key="5">
    <source>
        <dbReference type="ARBA" id="ARBA00022777"/>
    </source>
</evidence>
<name>A0A1Y2ETA5_9BASI</name>
<evidence type="ECO:0000313" key="10">
    <source>
        <dbReference type="EMBL" id="ORY74544.1"/>
    </source>
</evidence>
<dbReference type="GO" id="GO:0000155">
    <property type="term" value="F:phosphorelay sensor kinase activity"/>
    <property type="evidence" value="ECO:0007669"/>
    <property type="project" value="InterPro"/>
</dbReference>
<dbReference type="PROSITE" id="PS50110">
    <property type="entry name" value="RESPONSE_REGULATORY"/>
    <property type="match status" value="1"/>
</dbReference>
<keyword evidence="11" id="KW-1185">Reference proteome</keyword>
<dbReference type="InterPro" id="IPR029016">
    <property type="entry name" value="GAF-like_dom_sf"/>
</dbReference>
<keyword evidence="3 6" id="KW-0597">Phosphoprotein</keyword>
<dbReference type="Gene3D" id="3.40.50.2300">
    <property type="match status" value="1"/>
</dbReference>
<dbReference type="Proteomes" id="UP000193467">
    <property type="component" value="Unassembled WGS sequence"/>
</dbReference>
<dbReference type="PANTHER" id="PTHR43047:SF72">
    <property type="entry name" value="OSMOSENSING HISTIDINE PROTEIN KINASE SLN1"/>
    <property type="match status" value="1"/>
</dbReference>
<reference evidence="10 11" key="1">
    <citation type="submission" date="2016-07" db="EMBL/GenBank/DDBJ databases">
        <title>Pervasive Adenine N6-methylation of Active Genes in Fungi.</title>
        <authorList>
            <consortium name="DOE Joint Genome Institute"/>
            <person name="Mondo S.J."/>
            <person name="Dannebaum R.O."/>
            <person name="Kuo R.C."/>
            <person name="Labutti K."/>
            <person name="Haridas S."/>
            <person name="Kuo A."/>
            <person name="Salamov A."/>
            <person name="Ahrendt S.R."/>
            <person name="Lipzen A."/>
            <person name="Sullivan W."/>
            <person name="Andreopoulos W.B."/>
            <person name="Clum A."/>
            <person name="Lindquist E."/>
            <person name="Daum C."/>
            <person name="Ramamoorthy G.K."/>
            <person name="Gryganskyi A."/>
            <person name="Culley D."/>
            <person name="Magnuson J.K."/>
            <person name="James T.Y."/>
            <person name="O'Malley M.A."/>
            <person name="Stajich J.E."/>
            <person name="Spatafora J.W."/>
            <person name="Visel A."/>
            <person name="Grigoriev I.V."/>
        </authorList>
    </citation>
    <scope>NUCLEOTIDE SEQUENCE [LARGE SCALE GENOMIC DNA]</scope>
    <source>
        <strain evidence="10 11">62-1032</strain>
    </source>
</reference>
<dbReference type="InterPro" id="IPR005467">
    <property type="entry name" value="His_kinase_dom"/>
</dbReference>
<dbReference type="Pfam" id="PF02518">
    <property type="entry name" value="HATPase_c"/>
    <property type="match status" value="1"/>
</dbReference>
<dbReference type="Pfam" id="PF00512">
    <property type="entry name" value="HisKA"/>
    <property type="match status" value="1"/>
</dbReference>
<dbReference type="PRINTS" id="PR00344">
    <property type="entry name" value="BCTRLSENSOR"/>
</dbReference>
<evidence type="ECO:0000259" key="8">
    <source>
        <dbReference type="PROSITE" id="PS50109"/>
    </source>
</evidence>
<dbReference type="SMART" id="SM00387">
    <property type="entry name" value="HATPase_c"/>
    <property type="match status" value="1"/>
</dbReference>
<feature type="region of interest" description="Disordered" evidence="7">
    <location>
        <begin position="378"/>
        <end position="410"/>
    </location>
</feature>
<feature type="compositionally biased region" description="Low complexity" evidence="7">
    <location>
        <begin position="885"/>
        <end position="901"/>
    </location>
</feature>
<dbReference type="SUPFAM" id="SSF55781">
    <property type="entry name" value="GAF domain-like"/>
    <property type="match status" value="1"/>
</dbReference>
<feature type="region of interest" description="Disordered" evidence="7">
    <location>
        <begin position="463"/>
        <end position="484"/>
    </location>
</feature>
<evidence type="ECO:0000256" key="7">
    <source>
        <dbReference type="SAM" id="MobiDB-lite"/>
    </source>
</evidence>
<dbReference type="InterPro" id="IPR003661">
    <property type="entry name" value="HisK_dim/P_dom"/>
</dbReference>
<dbReference type="Pfam" id="PF00072">
    <property type="entry name" value="Response_reg"/>
    <property type="match status" value="1"/>
</dbReference>
<dbReference type="SUPFAM" id="SSF52172">
    <property type="entry name" value="CheY-like"/>
    <property type="match status" value="1"/>
</dbReference>
<feature type="compositionally biased region" description="Low complexity" evidence="7">
    <location>
        <begin position="35"/>
        <end position="54"/>
    </location>
</feature>
<dbReference type="InterPro" id="IPR036890">
    <property type="entry name" value="HATPase_C_sf"/>
</dbReference>
<dbReference type="InterPro" id="IPR003594">
    <property type="entry name" value="HATPase_dom"/>
</dbReference>
<keyword evidence="5" id="KW-0418">Kinase</keyword>